<protein>
    <submittedName>
        <fullName evidence="1">Unplaced genomic scaffold scaffold_96, whole genome shotgun sequence</fullName>
    </submittedName>
</protein>
<name>A0A0C9YSJ4_9AGAM</name>
<dbReference type="STRING" id="765257.A0A0C9YSJ4"/>
<evidence type="ECO:0000313" key="2">
    <source>
        <dbReference type="Proteomes" id="UP000054018"/>
    </source>
</evidence>
<dbReference type="AlphaFoldDB" id="A0A0C9YSJ4"/>
<dbReference type="EMBL" id="KN833780">
    <property type="protein sequence ID" value="KIK19661.1"/>
    <property type="molecule type" value="Genomic_DNA"/>
</dbReference>
<organism evidence="1 2">
    <name type="scientific">Pisolithus microcarpus 441</name>
    <dbReference type="NCBI Taxonomy" id="765257"/>
    <lineage>
        <taxon>Eukaryota</taxon>
        <taxon>Fungi</taxon>
        <taxon>Dikarya</taxon>
        <taxon>Basidiomycota</taxon>
        <taxon>Agaricomycotina</taxon>
        <taxon>Agaricomycetes</taxon>
        <taxon>Agaricomycetidae</taxon>
        <taxon>Boletales</taxon>
        <taxon>Sclerodermatineae</taxon>
        <taxon>Pisolithaceae</taxon>
        <taxon>Pisolithus</taxon>
    </lineage>
</organism>
<accession>A0A0C9YSJ4</accession>
<keyword evidence="2" id="KW-1185">Reference proteome</keyword>
<proteinExistence type="predicted"/>
<dbReference type="HOGENOM" id="CLU_027016_0_0_1"/>
<reference evidence="2" key="2">
    <citation type="submission" date="2015-01" db="EMBL/GenBank/DDBJ databases">
        <title>Evolutionary Origins and Diversification of the Mycorrhizal Mutualists.</title>
        <authorList>
            <consortium name="DOE Joint Genome Institute"/>
            <consortium name="Mycorrhizal Genomics Consortium"/>
            <person name="Kohler A."/>
            <person name="Kuo A."/>
            <person name="Nagy L.G."/>
            <person name="Floudas D."/>
            <person name="Copeland A."/>
            <person name="Barry K.W."/>
            <person name="Cichocki N."/>
            <person name="Veneault-Fourrey C."/>
            <person name="LaButti K."/>
            <person name="Lindquist E.A."/>
            <person name="Lipzen A."/>
            <person name="Lundell T."/>
            <person name="Morin E."/>
            <person name="Murat C."/>
            <person name="Riley R."/>
            <person name="Ohm R."/>
            <person name="Sun H."/>
            <person name="Tunlid A."/>
            <person name="Henrissat B."/>
            <person name="Grigoriev I.V."/>
            <person name="Hibbett D.S."/>
            <person name="Martin F."/>
        </authorList>
    </citation>
    <scope>NUCLEOTIDE SEQUENCE [LARGE SCALE GENOMIC DNA]</scope>
    <source>
        <strain evidence="2">441</strain>
    </source>
</reference>
<sequence length="439" mass="49365">YCYLCHDGSRYLFCCDSCPRVVCERCLGLVEVDPTLCDLDVKFKCPGCHKLDERDAKSKWSPYYAFTRNEHGVPVQVLKEPVFMMGVCERVSKAQVCANSILILHLVCAGMEHRGSLPQLLHMTLKEYHTEDSLTYEEVTFDLGMNTKLAQWIRKAGCLGAKLAAWDFRCKIIFVMVHSEVTCGDLFAGKNEGGEDVATAIEDFMHYVFAPPLHELVYASTLFMLTCGYLVAFEESFMAMKQAITRLRPEYTILFTAPDFISAVTKMFTVAYSIQVLIQGHTFHEILLNLLNVSLDLRMHTDVLFIHISGLCPPKAPFGLRACPHVVALSPSIIGYRYSWYHSHRRPWGNALPIGCPGCGAIRSWSPSKCNPEGKPAKDQVITKDLVMAKDRVTAKAWVTSCLACGQKVFSEPLQGEYELQGDRVSGWIRYTLWATQAL</sequence>
<dbReference type="OrthoDB" id="3268904at2759"/>
<evidence type="ECO:0000313" key="1">
    <source>
        <dbReference type="EMBL" id="KIK19661.1"/>
    </source>
</evidence>
<gene>
    <name evidence="1" type="ORF">PISMIDRAFT_107141</name>
</gene>
<dbReference type="Proteomes" id="UP000054018">
    <property type="component" value="Unassembled WGS sequence"/>
</dbReference>
<feature type="non-terminal residue" evidence="1">
    <location>
        <position position="1"/>
    </location>
</feature>
<reference evidence="1 2" key="1">
    <citation type="submission" date="2014-04" db="EMBL/GenBank/DDBJ databases">
        <authorList>
            <consortium name="DOE Joint Genome Institute"/>
            <person name="Kuo A."/>
            <person name="Kohler A."/>
            <person name="Costa M.D."/>
            <person name="Nagy L.G."/>
            <person name="Floudas D."/>
            <person name="Copeland A."/>
            <person name="Barry K.W."/>
            <person name="Cichocki N."/>
            <person name="Veneault-Fourrey C."/>
            <person name="LaButti K."/>
            <person name="Lindquist E.A."/>
            <person name="Lipzen A."/>
            <person name="Lundell T."/>
            <person name="Morin E."/>
            <person name="Murat C."/>
            <person name="Sun H."/>
            <person name="Tunlid A."/>
            <person name="Henrissat B."/>
            <person name="Grigoriev I.V."/>
            <person name="Hibbett D.S."/>
            <person name="Martin F."/>
            <person name="Nordberg H.P."/>
            <person name="Cantor M.N."/>
            <person name="Hua S.X."/>
        </authorList>
    </citation>
    <scope>NUCLEOTIDE SEQUENCE [LARGE SCALE GENOMIC DNA]</scope>
    <source>
        <strain evidence="1 2">441</strain>
    </source>
</reference>